<feature type="transmembrane region" description="Helical" evidence="2">
    <location>
        <begin position="1055"/>
        <end position="1077"/>
    </location>
</feature>
<keyword evidence="2" id="KW-0472">Membrane</keyword>
<feature type="transmembrane region" description="Helical" evidence="2">
    <location>
        <begin position="1015"/>
        <end position="1035"/>
    </location>
</feature>
<name>A0ABQ6PQX6_9BACT</name>
<comment type="caution">
    <text evidence="3">The sequence shown here is derived from an EMBL/GenBank/DDBJ whole genome shotgun (WGS) entry which is preliminary data.</text>
</comment>
<gene>
    <name evidence="3" type="ORF">Aconfl_22310</name>
</gene>
<feature type="transmembrane region" description="Helical" evidence="2">
    <location>
        <begin position="947"/>
        <end position="966"/>
    </location>
</feature>
<keyword evidence="2" id="KW-0812">Transmembrane</keyword>
<dbReference type="EMBL" id="BTPD01000006">
    <property type="protein sequence ID" value="GMQ29588.1"/>
    <property type="molecule type" value="Genomic_DNA"/>
</dbReference>
<evidence type="ECO:0000256" key="2">
    <source>
        <dbReference type="SAM" id="Phobius"/>
    </source>
</evidence>
<evidence type="ECO:0000313" key="4">
    <source>
        <dbReference type="Proteomes" id="UP001338309"/>
    </source>
</evidence>
<accession>A0ABQ6PQX6</accession>
<feature type="compositionally biased region" description="Polar residues" evidence="1">
    <location>
        <begin position="718"/>
        <end position="737"/>
    </location>
</feature>
<proteinExistence type="predicted"/>
<sequence>MMTNYLQAELISPQAKFEALQTADGHTLLFSLGTDGTMYLIGDASGQTTAGWTKADLSSSQIAKDFAGQPGIVCRTFDAAQSVVNDTISLAMVVHTPQGDKLYLSMGNSNADTSWSKKVNWVPYPFDAQGVNVPDLEIVNVFFCETSGKDQYIIVDTLRDPKSPVKDITRYYLTATKESGTFWHTHDLPIDVEADTYQTALGRAVKGYVDGMYTSGRAGESGQLVFTPVVNVFGDGPPTPVKLNLPGGLIPDSIASTRNDDLSTDLFVVSGDKLFYFSNANQKSGATASLLIENEVFLGTSKLIGMRQGDTLTLWGKNGSDQVYYLSAAVENIASGNQWSHPVPILSGMEEISSYLNLKDGGNTIFASGNGILQKVTQDTQSSSKLWKTSSITLPVPPKAPAISFNSYTTTLSLSDENDLPAAQAQISISANRRTDVYINGLYYVLDSNSPAHISANTMGMITIVEASGTLIGTVFKLSVGGAQMEINPMDAQFKKLALLGDSSGDTSKLKSATIDLGNGHTQPLISGNPSDGDLKTVAVGLSNLNTSYQSLQTPKFQTFAGLAMPVPQAYHSFGDDILMAAGDLFRWLESGVEAIISIIKDAASAVWHFVAEIGGKVYRAILNAVDAVVGAVEWVFNAIKTGIQELIKYLSFLFEWEDIKRTKEVLHNLIKCWLIGQVDGLQTLKTEFDQMIQTAEGKINDWAQITDWSPLGDKFSQKPTKSASNPSQNQNSGSLHLTHHFQNNAGNISTVGDSPVIDLLESLIKDLLDAVEQEAEVLGAAFDQLKQLVHDFSSLTGVQIIQRVIAILADTLLSSVQVVVDALLNILTDIGHALVSILDTKIHIPVISDILNAIGIPDISILDLMCWISGVAFTVVYKLAKGVAPFPDDTYTQFLINATSIDQLQQAFQQTTPRALQKLNATAGVQAQARGDQAGPIKMPHVAQEAVFLLGHSVGTIATFISAFVDSLEAEILSSEENPFAIPAAVLGIVAGGSIGIANFLVPRDPIQNKIFSYLASGTTGIRIISKIMFSSYLQKKFGASSKLSFLAAADGRGTGAAIDALLVFPGVIATIWHLVELMQEKADYALADAVLDELSNVTSYVSRISYAFAVNDEEEESRNIFILVMAAANLLTSGLQAAEVVVEGTSNA</sequence>
<keyword evidence="2" id="KW-1133">Transmembrane helix</keyword>
<keyword evidence="4" id="KW-1185">Reference proteome</keyword>
<feature type="transmembrane region" description="Helical" evidence="2">
    <location>
        <begin position="860"/>
        <end position="878"/>
    </location>
</feature>
<organism evidence="3 4">
    <name type="scientific">Algoriphagus confluentis</name>
    <dbReference type="NCBI Taxonomy" id="1697556"/>
    <lineage>
        <taxon>Bacteria</taxon>
        <taxon>Pseudomonadati</taxon>
        <taxon>Bacteroidota</taxon>
        <taxon>Cytophagia</taxon>
        <taxon>Cytophagales</taxon>
        <taxon>Cyclobacteriaceae</taxon>
        <taxon>Algoriphagus</taxon>
    </lineage>
</organism>
<protein>
    <submittedName>
        <fullName evidence="3">Uncharacterized protein</fullName>
    </submittedName>
</protein>
<reference evidence="3 4" key="1">
    <citation type="submission" date="2023-08" db="EMBL/GenBank/DDBJ databases">
        <title>Draft genome sequence of Algoriphagus confluentis.</title>
        <authorList>
            <person name="Takatani N."/>
            <person name="Hosokawa M."/>
            <person name="Sawabe T."/>
        </authorList>
    </citation>
    <scope>NUCLEOTIDE SEQUENCE [LARGE SCALE GENOMIC DNA]</scope>
    <source>
        <strain evidence="3 4">NBRC 111222</strain>
    </source>
</reference>
<evidence type="ECO:0000313" key="3">
    <source>
        <dbReference type="EMBL" id="GMQ29588.1"/>
    </source>
</evidence>
<evidence type="ECO:0000256" key="1">
    <source>
        <dbReference type="SAM" id="MobiDB-lite"/>
    </source>
</evidence>
<feature type="region of interest" description="Disordered" evidence="1">
    <location>
        <begin position="716"/>
        <end position="737"/>
    </location>
</feature>
<dbReference type="Proteomes" id="UP001338309">
    <property type="component" value="Unassembled WGS sequence"/>
</dbReference>
<feature type="transmembrane region" description="Helical" evidence="2">
    <location>
        <begin position="981"/>
        <end position="1003"/>
    </location>
</feature>